<dbReference type="InterPro" id="IPR045601">
    <property type="entry name" value="DUF6455"/>
</dbReference>
<dbReference type="Pfam" id="PF20056">
    <property type="entry name" value="DUF6455"/>
    <property type="match status" value="1"/>
</dbReference>
<gene>
    <name evidence="2" type="ORF">GGR17_000759</name>
</gene>
<evidence type="ECO:0000313" key="3">
    <source>
        <dbReference type="Proteomes" id="UP000585681"/>
    </source>
</evidence>
<dbReference type="Proteomes" id="UP000585681">
    <property type="component" value="Unassembled WGS sequence"/>
</dbReference>
<reference evidence="2" key="1">
    <citation type="submission" date="2020-08" db="EMBL/GenBank/DDBJ databases">
        <title>Genomic Encyclopedia of Type Strains, Phase IV (KMG-IV): sequencing the most valuable type-strain genomes for metagenomic binning, comparative biology and taxonomic classification.</title>
        <authorList>
            <person name="Goeker M."/>
        </authorList>
    </citation>
    <scope>NUCLEOTIDE SEQUENCE [LARGE SCALE GENOMIC DNA]</scope>
    <source>
        <strain evidence="2">DSM 105040</strain>
    </source>
</reference>
<evidence type="ECO:0000313" key="2">
    <source>
        <dbReference type="EMBL" id="MBB4020968.1"/>
    </source>
</evidence>
<feature type="domain" description="DUF6455" evidence="1">
    <location>
        <begin position="1"/>
        <end position="83"/>
    </location>
</feature>
<dbReference type="AlphaFoldDB" id="A0A840CBN6"/>
<proteinExistence type="predicted"/>
<evidence type="ECO:0000259" key="1">
    <source>
        <dbReference type="Pfam" id="PF20056"/>
    </source>
</evidence>
<protein>
    <recommendedName>
        <fullName evidence="1">DUF6455 domain-containing protein</fullName>
    </recommendedName>
</protein>
<sequence length="84" mass="9384">MEDRGRLSRHFWLTQGMARTIGVNLNAALKSGRLTRDTYGETIAHCCACGRAQRCMGWMGRQSAGADRLPRFCEIAPVLEQLKS</sequence>
<comment type="caution">
    <text evidence="2">The sequence shown here is derived from an EMBL/GenBank/DDBJ whole genome shotgun (WGS) entry which is preliminary data.</text>
</comment>
<dbReference type="EMBL" id="JACIEQ010000001">
    <property type="protein sequence ID" value="MBB4020968.1"/>
    <property type="molecule type" value="Genomic_DNA"/>
</dbReference>
<keyword evidence="3" id="KW-1185">Reference proteome</keyword>
<name>A0A840CBN6_9RHOB</name>
<organism evidence="2 3">
    <name type="scientific">Actibacterium naphthalenivorans</name>
    <dbReference type="NCBI Taxonomy" id="1614693"/>
    <lineage>
        <taxon>Bacteria</taxon>
        <taxon>Pseudomonadati</taxon>
        <taxon>Pseudomonadota</taxon>
        <taxon>Alphaproteobacteria</taxon>
        <taxon>Rhodobacterales</taxon>
        <taxon>Roseobacteraceae</taxon>
        <taxon>Actibacterium</taxon>
    </lineage>
</organism>
<dbReference type="RefSeq" id="WP_054538027.1">
    <property type="nucleotide sequence ID" value="NZ_JACIEQ010000001.1"/>
</dbReference>
<accession>A0A840CBN6</accession>